<evidence type="ECO:0000259" key="2">
    <source>
        <dbReference type="Pfam" id="PF18862"/>
    </source>
</evidence>
<accession>U1PZG3</accession>
<dbReference type="InterPro" id="IPR041223">
    <property type="entry name" value="ApeA_NTD"/>
</dbReference>
<evidence type="ECO:0000259" key="1">
    <source>
        <dbReference type="Pfam" id="PF18739"/>
    </source>
</evidence>
<dbReference type="AlphaFoldDB" id="U1PZG3"/>
<dbReference type="HOGENOM" id="CLU_039923_0_0_11"/>
<protein>
    <submittedName>
        <fullName evidence="3">Uncharacterized protein</fullName>
    </submittedName>
</protein>
<proteinExistence type="predicted"/>
<dbReference type="InterPro" id="IPR041229">
    <property type="entry name" value="HEPN_Apea"/>
</dbReference>
<feature type="domain" description="Apea-like HEPN" evidence="1">
    <location>
        <begin position="311"/>
        <end position="441"/>
    </location>
</feature>
<name>U1PZG3_9ACTO</name>
<dbReference type="EMBL" id="AWSC01000043">
    <property type="protein sequence ID" value="ERH15404.1"/>
    <property type="molecule type" value="Genomic_DNA"/>
</dbReference>
<feature type="domain" description="ApeA N-terminal" evidence="2">
    <location>
        <begin position="13"/>
        <end position="280"/>
    </location>
</feature>
<reference evidence="3 4" key="1">
    <citation type="submission" date="2013-08" db="EMBL/GenBank/DDBJ databases">
        <authorList>
            <person name="Weinstock G."/>
            <person name="Sodergren E."/>
            <person name="Wylie T."/>
            <person name="Fulton L."/>
            <person name="Fulton R."/>
            <person name="Fronick C."/>
            <person name="O'Laughlin M."/>
            <person name="Godfrey J."/>
            <person name="Miner T."/>
            <person name="Herter B."/>
            <person name="Appelbaum E."/>
            <person name="Cordes M."/>
            <person name="Lek S."/>
            <person name="Wollam A."/>
            <person name="Pepin K.H."/>
            <person name="Palsikar V.B."/>
            <person name="Mitreva M."/>
            <person name="Wilson R.K."/>
        </authorList>
    </citation>
    <scope>NUCLEOTIDE SEQUENCE [LARGE SCALE GENOMIC DNA]</scope>
    <source>
        <strain evidence="3 4">F0530</strain>
    </source>
</reference>
<comment type="caution">
    <text evidence="3">The sequence shown here is derived from an EMBL/GenBank/DDBJ whole genome shotgun (WGS) entry which is preliminary data.</text>
</comment>
<dbReference type="Proteomes" id="UP000016481">
    <property type="component" value="Unassembled WGS sequence"/>
</dbReference>
<sequence>MSYEPLLLSEEQEWFGEWWLPGNPEDKLAGTLKYDGGGNLVLELYYSFGSTSAGPKETRIEIRPEHWPIIYGEVCNHEITLIETFSKGLSEPKPPMRKVMARFAIVGAHINGCDDEIFNVAEFSFEGLRQWTGGATFGMTLGEGGCECAGEVRNDNGVWYNLLRTSLNFIDSSSSVKASESELEVFLRVTSKKLFTLDDVFTEVDMFHDLVALATTSRAGVTWLRLGFPEAEASASKKSAHAYLLYHPVAFGCRNADKINANQILFTCGSLPFEKTLRKWLQIYEENKAAIRIILGVIYDSDKFVEDKILASACAAEVLHGGLKLGGEPFSDKKEFKRMREKILKVVSEERKSWVKERIRNQPSLRERLYGLINRLEENVVKQFALDKDLWVRQTVKARNDFTHQGETPGQTLIELDAIARVTTMVVIFNLLKELGVPTEQQLKVIGQHPEVKKASRLARKYLKKSQPDSDKSAAGAKS</sequence>
<evidence type="ECO:0000313" key="3">
    <source>
        <dbReference type="EMBL" id="ERH15404.1"/>
    </source>
</evidence>
<dbReference type="PATRIC" id="fig|1321817.3.peg.1002"/>
<dbReference type="RefSeq" id="WP_021603303.1">
    <property type="nucleotide sequence ID" value="NZ_KE951483.1"/>
</dbReference>
<gene>
    <name evidence="3" type="ORF">HMPREF1978_01142</name>
</gene>
<dbReference type="Pfam" id="PF18739">
    <property type="entry name" value="HEPN_Apea"/>
    <property type="match status" value="1"/>
</dbReference>
<dbReference type="Pfam" id="PF18862">
    <property type="entry name" value="ApeA_NTD1"/>
    <property type="match status" value="1"/>
</dbReference>
<organism evidence="3 4">
    <name type="scientific">Actinomyces graevenitzii F0530</name>
    <dbReference type="NCBI Taxonomy" id="1321817"/>
    <lineage>
        <taxon>Bacteria</taxon>
        <taxon>Bacillati</taxon>
        <taxon>Actinomycetota</taxon>
        <taxon>Actinomycetes</taxon>
        <taxon>Actinomycetales</taxon>
        <taxon>Actinomycetaceae</taxon>
        <taxon>Actinomyces</taxon>
    </lineage>
</organism>
<evidence type="ECO:0000313" key="4">
    <source>
        <dbReference type="Proteomes" id="UP000016481"/>
    </source>
</evidence>